<sequence length="91" mass="10641">MVQISFTNLRRYTMFGKRLNKIRKSRGFTAQRMADQLSISIRTYRNYESEHSSPSLDMLVRIADILNVSVDYLLCRDEFLKSLGVSVDVFQ</sequence>
<name>A0A3E2WVB9_9FIRM</name>
<dbReference type="Pfam" id="PF01381">
    <property type="entry name" value="HTH_3"/>
    <property type="match status" value="1"/>
</dbReference>
<evidence type="ECO:0000313" key="3">
    <source>
        <dbReference type="EMBL" id="RGC31518.1"/>
    </source>
</evidence>
<reference evidence="3 4" key="1">
    <citation type="submission" date="2018-08" db="EMBL/GenBank/DDBJ databases">
        <title>A genome reference for cultivated species of the human gut microbiota.</title>
        <authorList>
            <person name="Zou Y."/>
            <person name="Xue W."/>
            <person name="Luo G."/>
        </authorList>
    </citation>
    <scope>NUCLEOTIDE SEQUENCE [LARGE SCALE GENOMIC DNA]</scope>
    <source>
        <strain evidence="3 4">AF19-21</strain>
    </source>
</reference>
<dbReference type="SMART" id="SM00530">
    <property type="entry name" value="HTH_XRE"/>
    <property type="match status" value="1"/>
</dbReference>
<dbReference type="PANTHER" id="PTHR46558:SF11">
    <property type="entry name" value="HTH-TYPE TRANSCRIPTIONAL REGULATOR XRE"/>
    <property type="match status" value="1"/>
</dbReference>
<dbReference type="Proteomes" id="UP000261111">
    <property type="component" value="Unassembled WGS sequence"/>
</dbReference>
<dbReference type="PROSITE" id="PS50943">
    <property type="entry name" value="HTH_CROC1"/>
    <property type="match status" value="1"/>
</dbReference>
<evidence type="ECO:0000259" key="2">
    <source>
        <dbReference type="PROSITE" id="PS50943"/>
    </source>
</evidence>
<proteinExistence type="predicted"/>
<dbReference type="SUPFAM" id="SSF47413">
    <property type="entry name" value="lambda repressor-like DNA-binding domains"/>
    <property type="match status" value="1"/>
</dbReference>
<comment type="caution">
    <text evidence="3">The sequence shown here is derived from an EMBL/GenBank/DDBJ whole genome shotgun (WGS) entry which is preliminary data.</text>
</comment>
<evidence type="ECO:0000256" key="1">
    <source>
        <dbReference type="ARBA" id="ARBA00023125"/>
    </source>
</evidence>
<dbReference type="EMBL" id="QVIA01000012">
    <property type="protein sequence ID" value="RGC31518.1"/>
    <property type="molecule type" value="Genomic_DNA"/>
</dbReference>
<dbReference type="CDD" id="cd00093">
    <property type="entry name" value="HTH_XRE"/>
    <property type="match status" value="1"/>
</dbReference>
<dbReference type="AlphaFoldDB" id="A0A3E2WVB9"/>
<keyword evidence="1" id="KW-0238">DNA-binding</keyword>
<dbReference type="InterPro" id="IPR010982">
    <property type="entry name" value="Lambda_DNA-bd_dom_sf"/>
</dbReference>
<dbReference type="GO" id="GO:0003677">
    <property type="term" value="F:DNA binding"/>
    <property type="evidence" value="ECO:0007669"/>
    <property type="project" value="UniProtKB-KW"/>
</dbReference>
<organism evidence="3 4">
    <name type="scientific">Hungatella hathewayi</name>
    <dbReference type="NCBI Taxonomy" id="154046"/>
    <lineage>
        <taxon>Bacteria</taxon>
        <taxon>Bacillati</taxon>
        <taxon>Bacillota</taxon>
        <taxon>Clostridia</taxon>
        <taxon>Lachnospirales</taxon>
        <taxon>Lachnospiraceae</taxon>
        <taxon>Hungatella</taxon>
    </lineage>
</organism>
<evidence type="ECO:0000313" key="4">
    <source>
        <dbReference type="Proteomes" id="UP000261111"/>
    </source>
</evidence>
<dbReference type="Gene3D" id="1.10.260.40">
    <property type="entry name" value="lambda repressor-like DNA-binding domains"/>
    <property type="match status" value="1"/>
</dbReference>
<feature type="domain" description="HTH cro/C1-type" evidence="2">
    <location>
        <begin position="19"/>
        <end position="73"/>
    </location>
</feature>
<protein>
    <submittedName>
        <fullName evidence="3">XRE family transcriptional regulator</fullName>
    </submittedName>
</protein>
<dbReference type="PANTHER" id="PTHR46558">
    <property type="entry name" value="TRACRIPTIONAL REGULATORY PROTEIN-RELATED-RELATED"/>
    <property type="match status" value="1"/>
</dbReference>
<gene>
    <name evidence="3" type="ORF">DWX41_11885</name>
</gene>
<dbReference type="InterPro" id="IPR001387">
    <property type="entry name" value="Cro/C1-type_HTH"/>
</dbReference>
<accession>A0A3E2WVB9</accession>